<dbReference type="Proteomes" id="UP000326939">
    <property type="component" value="Chromosome 14"/>
</dbReference>
<keyword evidence="1" id="KW-1133">Transmembrane helix</keyword>
<sequence>MASCSIIHIVLKNTQAFKLFGSIEIVIIVVIIGWLCPVVRNLMYHDELSVLNLLFELLDGSKPLTAFRSFDNPRREIVRAPVRSKSMLSAFFVKQKTSKLKAGSVS</sequence>
<protein>
    <submittedName>
        <fullName evidence="2">Uncharacterized protein</fullName>
    </submittedName>
</protein>
<name>A0A5N5KBK6_9ROSI</name>
<keyword evidence="1" id="KW-0472">Membrane</keyword>
<keyword evidence="3" id="KW-1185">Reference proteome</keyword>
<feature type="transmembrane region" description="Helical" evidence="1">
    <location>
        <begin position="19"/>
        <end position="39"/>
    </location>
</feature>
<evidence type="ECO:0000313" key="3">
    <source>
        <dbReference type="Proteomes" id="UP000326939"/>
    </source>
</evidence>
<proteinExistence type="predicted"/>
<comment type="caution">
    <text evidence="2">The sequence shown here is derived from an EMBL/GenBank/DDBJ whole genome shotgun (WGS) entry which is preliminary data.</text>
</comment>
<dbReference type="AlphaFoldDB" id="A0A5N5KBK6"/>
<dbReference type="EMBL" id="VDCV01000014">
    <property type="protein sequence ID" value="KAB5527155.1"/>
    <property type="molecule type" value="Genomic_DNA"/>
</dbReference>
<reference evidence="3" key="1">
    <citation type="journal article" date="2019" name="Gigascience">
        <title>De novo genome assembly of the endangered Acer yangbiense, a plant species with extremely small populations endemic to Yunnan Province, China.</title>
        <authorList>
            <person name="Yang J."/>
            <person name="Wariss H.M."/>
            <person name="Tao L."/>
            <person name="Zhang R."/>
            <person name="Yun Q."/>
            <person name="Hollingsworth P."/>
            <person name="Dao Z."/>
            <person name="Luo G."/>
            <person name="Guo H."/>
            <person name="Ma Y."/>
            <person name="Sun W."/>
        </authorList>
    </citation>
    <scope>NUCLEOTIDE SEQUENCE [LARGE SCALE GENOMIC DNA]</scope>
    <source>
        <strain evidence="3">cv. br00</strain>
    </source>
</reference>
<gene>
    <name evidence="2" type="ORF">DKX38_021002</name>
</gene>
<keyword evidence="1" id="KW-0812">Transmembrane</keyword>
<accession>A0A5N5KBK6</accession>
<organism evidence="2 3">
    <name type="scientific">Salix brachista</name>
    <dbReference type="NCBI Taxonomy" id="2182728"/>
    <lineage>
        <taxon>Eukaryota</taxon>
        <taxon>Viridiplantae</taxon>
        <taxon>Streptophyta</taxon>
        <taxon>Embryophyta</taxon>
        <taxon>Tracheophyta</taxon>
        <taxon>Spermatophyta</taxon>
        <taxon>Magnoliopsida</taxon>
        <taxon>eudicotyledons</taxon>
        <taxon>Gunneridae</taxon>
        <taxon>Pentapetalae</taxon>
        <taxon>rosids</taxon>
        <taxon>fabids</taxon>
        <taxon>Malpighiales</taxon>
        <taxon>Salicaceae</taxon>
        <taxon>Saliceae</taxon>
        <taxon>Salix</taxon>
    </lineage>
</organism>
<evidence type="ECO:0000256" key="1">
    <source>
        <dbReference type="SAM" id="Phobius"/>
    </source>
</evidence>
<evidence type="ECO:0000313" key="2">
    <source>
        <dbReference type="EMBL" id="KAB5527155.1"/>
    </source>
</evidence>